<dbReference type="EMBL" id="CP039355">
    <property type="protein sequence ID" value="QCE14411.1"/>
    <property type="molecule type" value="Genomic_DNA"/>
</dbReference>
<organism evidence="2 3">
    <name type="scientific">Vigna unguiculata</name>
    <name type="common">Cowpea</name>
    <dbReference type="NCBI Taxonomy" id="3917"/>
    <lineage>
        <taxon>Eukaryota</taxon>
        <taxon>Viridiplantae</taxon>
        <taxon>Streptophyta</taxon>
        <taxon>Embryophyta</taxon>
        <taxon>Tracheophyta</taxon>
        <taxon>Spermatophyta</taxon>
        <taxon>Magnoliopsida</taxon>
        <taxon>eudicotyledons</taxon>
        <taxon>Gunneridae</taxon>
        <taxon>Pentapetalae</taxon>
        <taxon>rosids</taxon>
        <taxon>fabids</taxon>
        <taxon>Fabales</taxon>
        <taxon>Fabaceae</taxon>
        <taxon>Papilionoideae</taxon>
        <taxon>50 kb inversion clade</taxon>
        <taxon>NPAAA clade</taxon>
        <taxon>indigoferoid/millettioid clade</taxon>
        <taxon>Phaseoleae</taxon>
        <taxon>Vigna</taxon>
    </lineage>
</organism>
<proteinExistence type="predicted"/>
<protein>
    <submittedName>
        <fullName evidence="2">Uncharacterized protein</fullName>
    </submittedName>
</protein>
<keyword evidence="3" id="KW-1185">Reference proteome</keyword>
<sequence length="91" mass="10116">MWSASGLAQARSPRSGERSDLAQAVGSRLGETANRGPGRFYERSLKRGHLALVRWSFAQNSVFPPERALEQNPWASFYYSRLGETSSLGQN</sequence>
<gene>
    <name evidence="2" type="ORF">DEO72_LG11g1411</name>
</gene>
<evidence type="ECO:0000313" key="3">
    <source>
        <dbReference type="Proteomes" id="UP000501690"/>
    </source>
</evidence>
<feature type="region of interest" description="Disordered" evidence="1">
    <location>
        <begin position="1"/>
        <end position="38"/>
    </location>
</feature>
<accession>A0A4D6NN96</accession>
<reference evidence="2 3" key="1">
    <citation type="submission" date="2019-04" db="EMBL/GenBank/DDBJ databases">
        <title>An improved genome assembly and genetic linkage map for asparagus bean, Vigna unguiculata ssp. sesquipedialis.</title>
        <authorList>
            <person name="Xia Q."/>
            <person name="Zhang R."/>
            <person name="Dong Y."/>
        </authorList>
    </citation>
    <scope>NUCLEOTIDE SEQUENCE [LARGE SCALE GENOMIC DNA]</scope>
    <source>
        <tissue evidence="2">Leaf</tissue>
    </source>
</reference>
<dbReference type="AlphaFoldDB" id="A0A4D6NN96"/>
<evidence type="ECO:0000313" key="2">
    <source>
        <dbReference type="EMBL" id="QCE14411.1"/>
    </source>
</evidence>
<dbReference type="Proteomes" id="UP000501690">
    <property type="component" value="Linkage Group LG11"/>
</dbReference>
<evidence type="ECO:0000256" key="1">
    <source>
        <dbReference type="SAM" id="MobiDB-lite"/>
    </source>
</evidence>
<name>A0A4D6NN96_VIGUN</name>